<dbReference type="EMBL" id="GBXM01028032">
    <property type="protein sequence ID" value="JAH80545.1"/>
    <property type="molecule type" value="Transcribed_RNA"/>
</dbReference>
<evidence type="ECO:0000313" key="1">
    <source>
        <dbReference type="EMBL" id="JAH80545.1"/>
    </source>
</evidence>
<accession>A0A0E9VT62</accession>
<protein>
    <submittedName>
        <fullName evidence="1">Uncharacterized protein</fullName>
    </submittedName>
</protein>
<organism evidence="1">
    <name type="scientific">Anguilla anguilla</name>
    <name type="common">European freshwater eel</name>
    <name type="synonym">Muraena anguilla</name>
    <dbReference type="NCBI Taxonomy" id="7936"/>
    <lineage>
        <taxon>Eukaryota</taxon>
        <taxon>Metazoa</taxon>
        <taxon>Chordata</taxon>
        <taxon>Craniata</taxon>
        <taxon>Vertebrata</taxon>
        <taxon>Euteleostomi</taxon>
        <taxon>Actinopterygii</taxon>
        <taxon>Neopterygii</taxon>
        <taxon>Teleostei</taxon>
        <taxon>Anguilliformes</taxon>
        <taxon>Anguillidae</taxon>
        <taxon>Anguilla</taxon>
    </lineage>
</organism>
<dbReference type="AlphaFoldDB" id="A0A0E9VT62"/>
<proteinExistence type="predicted"/>
<sequence length="16" mass="1925">MLTKGVQVEYYSSYEQ</sequence>
<name>A0A0E9VT62_ANGAN</name>
<reference evidence="1" key="1">
    <citation type="submission" date="2014-11" db="EMBL/GenBank/DDBJ databases">
        <authorList>
            <person name="Amaro Gonzalez C."/>
        </authorList>
    </citation>
    <scope>NUCLEOTIDE SEQUENCE</scope>
</reference>
<reference evidence="1" key="2">
    <citation type="journal article" date="2015" name="Fish Shellfish Immunol.">
        <title>Early steps in the European eel (Anguilla anguilla)-Vibrio vulnificus interaction in the gills: Role of the RtxA13 toxin.</title>
        <authorList>
            <person name="Callol A."/>
            <person name="Pajuelo D."/>
            <person name="Ebbesson L."/>
            <person name="Teles M."/>
            <person name="MacKenzie S."/>
            <person name="Amaro C."/>
        </authorList>
    </citation>
    <scope>NUCLEOTIDE SEQUENCE</scope>
</reference>